<comment type="caution">
    <text evidence="1">The sequence shown here is derived from an EMBL/GenBank/DDBJ whole genome shotgun (WGS) entry which is preliminary data.</text>
</comment>
<name>A0A1G1W322_9BACT</name>
<dbReference type="EMBL" id="MHCN01000009">
    <property type="protein sequence ID" value="OGY22062.1"/>
    <property type="molecule type" value="Genomic_DNA"/>
</dbReference>
<sequence length="107" mass="12121">MADLKKVVEILKAEGVNDEGVATFITDLNNMMAQKIQVELISVLDNEEEMARLNELPEEKMNEELATLYKKKTGKDIADVSDEILDGFVTGFLTQYHKQKLEEQSSK</sequence>
<protein>
    <submittedName>
        <fullName evidence="1">Uncharacterized protein</fullName>
    </submittedName>
</protein>
<evidence type="ECO:0000313" key="2">
    <source>
        <dbReference type="Proteomes" id="UP000176299"/>
    </source>
</evidence>
<dbReference type="AlphaFoldDB" id="A0A1G1W322"/>
<dbReference type="Proteomes" id="UP000176299">
    <property type="component" value="Unassembled WGS sequence"/>
</dbReference>
<proteinExistence type="predicted"/>
<reference evidence="1 2" key="1">
    <citation type="journal article" date="2016" name="Nat. Commun.">
        <title>Thousands of microbial genomes shed light on interconnected biogeochemical processes in an aquifer system.</title>
        <authorList>
            <person name="Anantharaman K."/>
            <person name="Brown C.T."/>
            <person name="Hug L.A."/>
            <person name="Sharon I."/>
            <person name="Castelle C.J."/>
            <person name="Probst A.J."/>
            <person name="Thomas B.C."/>
            <person name="Singh A."/>
            <person name="Wilkins M.J."/>
            <person name="Karaoz U."/>
            <person name="Brodie E.L."/>
            <person name="Williams K.H."/>
            <person name="Hubbard S.S."/>
            <person name="Banfield J.F."/>
        </authorList>
    </citation>
    <scope>NUCLEOTIDE SEQUENCE [LARGE SCALE GENOMIC DNA]</scope>
</reference>
<accession>A0A1G1W322</accession>
<organism evidence="1 2">
    <name type="scientific">Candidatus Woykebacteria bacterium GWA1_44_8</name>
    <dbReference type="NCBI Taxonomy" id="1802591"/>
    <lineage>
        <taxon>Bacteria</taxon>
        <taxon>Candidatus Woykeibacteriota</taxon>
    </lineage>
</organism>
<gene>
    <name evidence="1" type="ORF">A2113_02515</name>
</gene>
<evidence type="ECO:0000313" key="1">
    <source>
        <dbReference type="EMBL" id="OGY22062.1"/>
    </source>
</evidence>